<name>A0ABP9PH97_9BACT</name>
<comment type="caution">
    <text evidence="5">The sequence shown here is derived from an EMBL/GenBank/DDBJ whole genome shotgun (WGS) entry which is preliminary data.</text>
</comment>
<keyword evidence="1 2" id="KW-0663">Pyridoxal phosphate</keyword>
<evidence type="ECO:0000256" key="3">
    <source>
        <dbReference type="RuleBase" id="RU004514"/>
    </source>
</evidence>
<dbReference type="InterPro" id="IPR029066">
    <property type="entry name" value="PLP-binding_barrel"/>
</dbReference>
<evidence type="ECO:0000313" key="5">
    <source>
        <dbReference type="EMBL" id="GAA5146579.1"/>
    </source>
</evidence>
<gene>
    <name evidence="5" type="ORF">GCM10023213_39900</name>
</gene>
<dbReference type="HAMAP" id="MF_02087">
    <property type="entry name" value="PLP_homeostasis"/>
    <property type="match status" value="1"/>
</dbReference>
<reference evidence="6" key="1">
    <citation type="journal article" date="2019" name="Int. J. Syst. Evol. Microbiol.">
        <title>The Global Catalogue of Microorganisms (GCM) 10K type strain sequencing project: providing services to taxonomists for standard genome sequencing and annotation.</title>
        <authorList>
            <consortium name="The Broad Institute Genomics Platform"/>
            <consortium name="The Broad Institute Genome Sequencing Center for Infectious Disease"/>
            <person name="Wu L."/>
            <person name="Ma J."/>
        </authorList>
    </citation>
    <scope>NUCLEOTIDE SEQUENCE [LARGE SCALE GENOMIC DNA]</scope>
    <source>
        <strain evidence="6">JCM 18053</strain>
    </source>
</reference>
<dbReference type="InterPro" id="IPR011078">
    <property type="entry name" value="PyrdxlP_homeostasis"/>
</dbReference>
<comment type="function">
    <text evidence="2">Pyridoxal 5'-phosphate (PLP)-binding protein, which is involved in PLP homeostasis.</text>
</comment>
<dbReference type="Proteomes" id="UP001499852">
    <property type="component" value="Unassembled WGS sequence"/>
</dbReference>
<sequence>MSDIADRLQEIRHRLTQAAARSGRKPESVDLLAVSKTYPVEIIQEAVDAGQILFGENRVQEVLLKQPQLPGKLQWHLIGPLQSNKVRKVLPLVQMIHAVDSVEIAKDINRIGGELGLHPKVLIEINLAAESSKHGFTPKAIREQLEALYELDRLYIQGVMCIPPFDPLAEKSRRYFTQLREVRDELEKVGGAPLPALSMGMSHDFEVAIEEGATIVRVGSAIFGSRKPAK</sequence>
<dbReference type="InterPro" id="IPR001608">
    <property type="entry name" value="Ala_racemase_N"/>
</dbReference>
<dbReference type="SUPFAM" id="SSF51419">
    <property type="entry name" value="PLP-binding barrel"/>
    <property type="match status" value="1"/>
</dbReference>
<dbReference type="RefSeq" id="WP_345738171.1">
    <property type="nucleotide sequence ID" value="NZ_BAABIA010000009.1"/>
</dbReference>
<proteinExistence type="inferred from homology"/>
<dbReference type="PANTHER" id="PTHR10146:SF14">
    <property type="entry name" value="PYRIDOXAL PHOSPHATE HOMEOSTASIS PROTEIN"/>
    <property type="match status" value="1"/>
</dbReference>
<dbReference type="Pfam" id="PF01168">
    <property type="entry name" value="Ala_racemase_N"/>
    <property type="match status" value="1"/>
</dbReference>
<evidence type="ECO:0000313" key="6">
    <source>
        <dbReference type="Proteomes" id="UP001499852"/>
    </source>
</evidence>
<dbReference type="PIRSF" id="PIRSF004848">
    <property type="entry name" value="YBL036c_PLPDEIII"/>
    <property type="match status" value="1"/>
</dbReference>
<dbReference type="PANTHER" id="PTHR10146">
    <property type="entry name" value="PROLINE SYNTHETASE CO-TRANSCRIBED BACTERIAL HOMOLOG PROTEIN"/>
    <property type="match status" value="1"/>
</dbReference>
<feature type="domain" description="Alanine racemase N-terminal" evidence="4">
    <location>
        <begin position="8"/>
        <end position="226"/>
    </location>
</feature>
<dbReference type="Gene3D" id="3.20.20.10">
    <property type="entry name" value="Alanine racemase"/>
    <property type="match status" value="1"/>
</dbReference>
<organism evidence="5 6">
    <name type="scientific">Prosthecobacter algae</name>
    <dbReference type="NCBI Taxonomy" id="1144682"/>
    <lineage>
        <taxon>Bacteria</taxon>
        <taxon>Pseudomonadati</taxon>
        <taxon>Verrucomicrobiota</taxon>
        <taxon>Verrucomicrobiia</taxon>
        <taxon>Verrucomicrobiales</taxon>
        <taxon>Verrucomicrobiaceae</taxon>
        <taxon>Prosthecobacter</taxon>
    </lineage>
</organism>
<dbReference type="EMBL" id="BAABIA010000009">
    <property type="protein sequence ID" value="GAA5146579.1"/>
    <property type="molecule type" value="Genomic_DNA"/>
</dbReference>
<dbReference type="NCBIfam" id="TIGR00044">
    <property type="entry name" value="YggS family pyridoxal phosphate-dependent enzyme"/>
    <property type="match status" value="1"/>
</dbReference>
<protein>
    <recommendedName>
        <fullName evidence="2">Pyridoxal phosphate homeostasis protein</fullName>
        <shortName evidence="2">PLP homeostasis protein</shortName>
    </recommendedName>
</protein>
<evidence type="ECO:0000256" key="2">
    <source>
        <dbReference type="HAMAP-Rule" id="MF_02087"/>
    </source>
</evidence>
<feature type="modified residue" description="N6-(pyridoxal phosphate)lysine" evidence="2">
    <location>
        <position position="36"/>
    </location>
</feature>
<evidence type="ECO:0000256" key="1">
    <source>
        <dbReference type="ARBA" id="ARBA00022898"/>
    </source>
</evidence>
<accession>A0ABP9PH97</accession>
<keyword evidence="6" id="KW-1185">Reference proteome</keyword>
<evidence type="ECO:0000259" key="4">
    <source>
        <dbReference type="Pfam" id="PF01168"/>
    </source>
</evidence>
<dbReference type="CDD" id="cd00635">
    <property type="entry name" value="PLPDE_III_YBL036c_like"/>
    <property type="match status" value="1"/>
</dbReference>
<comment type="similarity">
    <text evidence="2 3">Belongs to the pyridoxal phosphate-binding protein YggS/PROSC family.</text>
</comment>